<dbReference type="InterPro" id="IPR012429">
    <property type="entry name" value="HGSNAT_cat"/>
</dbReference>
<evidence type="ECO:0000256" key="2">
    <source>
        <dbReference type="SAM" id="SignalP"/>
    </source>
</evidence>
<protein>
    <submittedName>
        <fullName evidence="4">HGNAT-like protein</fullName>
    </submittedName>
</protein>
<feature type="transmembrane region" description="Helical" evidence="1">
    <location>
        <begin position="159"/>
        <end position="177"/>
    </location>
</feature>
<evidence type="ECO:0000313" key="4">
    <source>
        <dbReference type="EMBL" id="WAQ95078.1"/>
    </source>
</evidence>
<feature type="transmembrane region" description="Helical" evidence="1">
    <location>
        <begin position="232"/>
        <end position="253"/>
    </location>
</feature>
<keyword evidence="1" id="KW-0812">Transmembrane</keyword>
<feature type="transmembrane region" description="Helical" evidence="1">
    <location>
        <begin position="206"/>
        <end position="226"/>
    </location>
</feature>
<feature type="transmembrane region" description="Helical" evidence="1">
    <location>
        <begin position="495"/>
        <end position="516"/>
    </location>
</feature>
<reference evidence="4" key="1">
    <citation type="submission" date="2022-11" db="EMBL/GenBank/DDBJ databases">
        <title>Centuries of genome instability and evolution in soft-shell clam transmissible cancer (bioRxiv).</title>
        <authorList>
            <person name="Hart S.F.M."/>
            <person name="Yonemitsu M.A."/>
            <person name="Giersch R.M."/>
            <person name="Beal B.F."/>
            <person name="Arriagada G."/>
            <person name="Davis B.W."/>
            <person name="Ostrander E.A."/>
            <person name="Goff S.P."/>
            <person name="Metzger M.J."/>
        </authorList>
    </citation>
    <scope>NUCLEOTIDE SEQUENCE</scope>
    <source>
        <strain evidence="4">MELC-2E11</strain>
        <tissue evidence="4">Siphon/mantle</tissue>
    </source>
</reference>
<gene>
    <name evidence="4" type="ORF">MAR_007549</name>
</gene>
<feature type="transmembrane region" description="Helical" evidence="1">
    <location>
        <begin position="430"/>
        <end position="449"/>
    </location>
</feature>
<organism evidence="4 5">
    <name type="scientific">Mya arenaria</name>
    <name type="common">Soft-shell clam</name>
    <dbReference type="NCBI Taxonomy" id="6604"/>
    <lineage>
        <taxon>Eukaryota</taxon>
        <taxon>Metazoa</taxon>
        <taxon>Spiralia</taxon>
        <taxon>Lophotrochozoa</taxon>
        <taxon>Mollusca</taxon>
        <taxon>Bivalvia</taxon>
        <taxon>Autobranchia</taxon>
        <taxon>Heteroconchia</taxon>
        <taxon>Euheterodonta</taxon>
        <taxon>Imparidentia</taxon>
        <taxon>Neoheterodontei</taxon>
        <taxon>Myida</taxon>
        <taxon>Myoidea</taxon>
        <taxon>Myidae</taxon>
        <taxon>Mya</taxon>
    </lineage>
</organism>
<feature type="transmembrane region" description="Helical" evidence="1">
    <location>
        <begin position="397"/>
        <end position="418"/>
    </location>
</feature>
<feature type="signal peptide" evidence="2">
    <location>
        <begin position="1"/>
        <end position="21"/>
    </location>
</feature>
<dbReference type="PANTHER" id="PTHR31061:SF24">
    <property type="entry name" value="LD22376P"/>
    <property type="match status" value="1"/>
</dbReference>
<dbReference type="Proteomes" id="UP001164746">
    <property type="component" value="Chromosome 1"/>
</dbReference>
<accession>A0ABY7DDR9</accession>
<feature type="domain" description="Heparan-alpha-glucosaminide N-acetyltransferase catalytic" evidence="3">
    <location>
        <begin position="199"/>
        <end position="334"/>
    </location>
</feature>
<dbReference type="EMBL" id="CP111012">
    <property type="protein sequence ID" value="WAQ95078.1"/>
    <property type="molecule type" value="Genomic_DNA"/>
</dbReference>
<keyword evidence="1" id="KW-0472">Membrane</keyword>
<keyword evidence="2" id="KW-0732">Signal</keyword>
<feature type="transmembrane region" description="Helical" evidence="1">
    <location>
        <begin position="328"/>
        <end position="349"/>
    </location>
</feature>
<dbReference type="Pfam" id="PF07786">
    <property type="entry name" value="HGSNAT_cat"/>
    <property type="match status" value="1"/>
</dbReference>
<dbReference type="PANTHER" id="PTHR31061">
    <property type="entry name" value="LD22376P"/>
    <property type="match status" value="1"/>
</dbReference>
<proteinExistence type="predicted"/>
<feature type="chain" id="PRO_5045071945" evidence="2">
    <location>
        <begin position="22"/>
        <end position="557"/>
    </location>
</feature>
<sequence length="557" mass="63318">MKTYLNIWIFMFCLVLNSGKCLRGLTTEEREYVERFNSYHGNNKPDLIMDEAWMTFNSTVTFDLLLYMHNHECWKCDLIYIHTIPGGSSTSMKLNTTYGTTFEIRRNVLMQDTETIICGFSEKFRENGDYWLFFNQTNFETTTCDFSIANDPAAAEMPILYVAIGVLVLGIAVKIVAMTVPGDPTSQEDVPNTHSKRQRLHSLDTFRGLSLLIMIFVNYGGGGYWFFDHPPWNGLTIADLVFPWFVFIMGVSMNYSFRGMLKRGKTRLRILGKVLKRAALLFAFGIILNTNWGPVDMKKLRIPGVLQRLSLSYLIAGRFKWLRDVVYLLPEWIISLCILATYLALTFAMPVPGCPTGYIGPGGLHAGKAYQNCTGGAAGYIDRAIYQTVVPYDPEGILGTLASIFLCFLGLQGGRIFVTYKGHKSRIIRLIVWSLITGAIGAALCNVSKNDGIIPLNKNLWSVSFVLVTACFGYFLLAALYVVIDVFQVWAGEPFIFAGMNPLVLYLCHDIFYRFFPVNFQVDPVHWRLLLKAHWEMHTCTYCLDYENNNLKYKVYL</sequence>
<evidence type="ECO:0000313" key="5">
    <source>
        <dbReference type="Proteomes" id="UP001164746"/>
    </source>
</evidence>
<evidence type="ECO:0000259" key="3">
    <source>
        <dbReference type="Pfam" id="PF07786"/>
    </source>
</evidence>
<keyword evidence="5" id="KW-1185">Reference proteome</keyword>
<keyword evidence="1" id="KW-1133">Transmembrane helix</keyword>
<evidence type="ECO:0000256" key="1">
    <source>
        <dbReference type="SAM" id="Phobius"/>
    </source>
</evidence>
<feature type="transmembrane region" description="Helical" evidence="1">
    <location>
        <begin position="461"/>
        <end position="483"/>
    </location>
</feature>
<name>A0ABY7DDR9_MYAAR</name>